<evidence type="ECO:0000256" key="2">
    <source>
        <dbReference type="ARBA" id="ARBA00009605"/>
    </source>
</evidence>
<evidence type="ECO:0000313" key="17">
    <source>
        <dbReference type="Proteomes" id="UP001652625"/>
    </source>
</evidence>
<dbReference type="Pfam" id="PF00069">
    <property type="entry name" value="Pkinase"/>
    <property type="match status" value="1"/>
</dbReference>
<keyword evidence="4" id="KW-0723">Serine/threonine-protein kinase</keyword>
<gene>
    <name evidence="18 19 20 21 22 23 24" type="primary">LOC100199656</name>
</gene>
<evidence type="ECO:0000313" key="20">
    <source>
        <dbReference type="RefSeq" id="XP_065665170.1"/>
    </source>
</evidence>
<evidence type="ECO:0000256" key="1">
    <source>
        <dbReference type="ARBA" id="ARBA00004479"/>
    </source>
</evidence>
<dbReference type="SUPFAM" id="SSF56112">
    <property type="entry name" value="Protein kinase-like (PK-like)"/>
    <property type="match status" value="1"/>
</dbReference>
<keyword evidence="7 15" id="KW-0732">Signal</keyword>
<dbReference type="RefSeq" id="XP_065665170.1">
    <property type="nucleotide sequence ID" value="XM_065809098.1"/>
</dbReference>
<keyword evidence="9" id="KW-0418">Kinase</keyword>
<keyword evidence="17" id="KW-1185">Reference proteome</keyword>
<feature type="chain" id="PRO_5045025978" description="receptor protein serine/threonine kinase" evidence="15">
    <location>
        <begin position="18"/>
        <end position="548"/>
    </location>
</feature>
<evidence type="ECO:0000256" key="14">
    <source>
        <dbReference type="SAM" id="Phobius"/>
    </source>
</evidence>
<protein>
    <recommendedName>
        <fullName evidence="3">receptor protein serine/threonine kinase</fullName>
        <ecNumber evidence="3">2.7.11.30</ecNumber>
    </recommendedName>
</protein>
<dbReference type="RefSeq" id="XP_065665174.1">
    <property type="nucleotide sequence ID" value="XM_065809102.1"/>
</dbReference>
<dbReference type="InterPro" id="IPR000719">
    <property type="entry name" value="Prot_kinase_dom"/>
</dbReference>
<evidence type="ECO:0000313" key="22">
    <source>
        <dbReference type="RefSeq" id="XP_065665172.1"/>
    </source>
</evidence>
<evidence type="ECO:0000313" key="21">
    <source>
        <dbReference type="RefSeq" id="XP_065665171.1"/>
    </source>
</evidence>
<dbReference type="PANTHER" id="PTHR23255">
    <property type="entry name" value="TRANSFORMING GROWTH FACTOR-BETA RECEPTOR TYPE I AND II"/>
    <property type="match status" value="1"/>
</dbReference>
<evidence type="ECO:0000256" key="5">
    <source>
        <dbReference type="ARBA" id="ARBA00022679"/>
    </source>
</evidence>
<dbReference type="RefSeq" id="XP_065665169.1">
    <property type="nucleotide sequence ID" value="XM_065809097.1"/>
</dbReference>
<evidence type="ECO:0000313" key="19">
    <source>
        <dbReference type="RefSeq" id="XP_065665169.1"/>
    </source>
</evidence>
<evidence type="ECO:0000256" key="3">
    <source>
        <dbReference type="ARBA" id="ARBA00012401"/>
    </source>
</evidence>
<evidence type="ECO:0000313" key="23">
    <source>
        <dbReference type="RefSeq" id="XP_065665173.1"/>
    </source>
</evidence>
<dbReference type="RefSeq" id="XP_065665173.1">
    <property type="nucleotide sequence ID" value="XM_065809101.1"/>
</dbReference>
<evidence type="ECO:0000256" key="4">
    <source>
        <dbReference type="ARBA" id="ARBA00022527"/>
    </source>
</evidence>
<keyword evidence="8" id="KW-0547">Nucleotide-binding</keyword>
<evidence type="ECO:0000256" key="13">
    <source>
        <dbReference type="ARBA" id="ARBA00023170"/>
    </source>
</evidence>
<dbReference type="GeneID" id="100199656"/>
<evidence type="ECO:0000256" key="7">
    <source>
        <dbReference type="ARBA" id="ARBA00022729"/>
    </source>
</evidence>
<feature type="signal peptide" evidence="15">
    <location>
        <begin position="1"/>
        <end position="17"/>
    </location>
</feature>
<comment type="similarity">
    <text evidence="2">Belongs to the protein kinase superfamily. TKL Ser/Thr protein kinase family. TGFB receptor subfamily.</text>
</comment>
<keyword evidence="13 18" id="KW-0675">Receptor</keyword>
<evidence type="ECO:0000256" key="15">
    <source>
        <dbReference type="SAM" id="SignalP"/>
    </source>
</evidence>
<evidence type="ECO:0000313" key="18">
    <source>
        <dbReference type="RefSeq" id="XP_065665168.1"/>
    </source>
</evidence>
<evidence type="ECO:0000259" key="16">
    <source>
        <dbReference type="PROSITE" id="PS50011"/>
    </source>
</evidence>
<dbReference type="Proteomes" id="UP001652625">
    <property type="component" value="Chromosome 11"/>
</dbReference>
<accession>A0ABM4CTF7</accession>
<dbReference type="Gene3D" id="1.10.510.10">
    <property type="entry name" value="Transferase(Phosphotransferase) domain 1"/>
    <property type="match status" value="1"/>
</dbReference>
<dbReference type="InterPro" id="IPR000333">
    <property type="entry name" value="TGFB_receptor"/>
</dbReference>
<evidence type="ECO:0000256" key="11">
    <source>
        <dbReference type="ARBA" id="ARBA00022989"/>
    </source>
</evidence>
<proteinExistence type="inferred from homology"/>
<evidence type="ECO:0000313" key="24">
    <source>
        <dbReference type="RefSeq" id="XP_065665174.1"/>
    </source>
</evidence>
<dbReference type="PANTHER" id="PTHR23255:SF49">
    <property type="entry name" value="ANTI-MUELLERIAN HORMONE TYPE-2 RECEPTOR"/>
    <property type="match status" value="1"/>
</dbReference>
<name>A0ABM4CTF7_HYDVU</name>
<dbReference type="Gene3D" id="2.10.60.10">
    <property type="entry name" value="CD59"/>
    <property type="match status" value="1"/>
</dbReference>
<dbReference type="SUPFAM" id="SSF57302">
    <property type="entry name" value="Snake toxin-like"/>
    <property type="match status" value="1"/>
</dbReference>
<reference evidence="18 19" key="1">
    <citation type="submission" date="2025-05" db="UniProtKB">
        <authorList>
            <consortium name="RefSeq"/>
        </authorList>
    </citation>
    <scope>IDENTIFICATION</scope>
</reference>
<evidence type="ECO:0000256" key="8">
    <source>
        <dbReference type="ARBA" id="ARBA00022741"/>
    </source>
</evidence>
<evidence type="ECO:0000256" key="10">
    <source>
        <dbReference type="ARBA" id="ARBA00022840"/>
    </source>
</evidence>
<dbReference type="RefSeq" id="XP_065665168.1">
    <property type="nucleotide sequence ID" value="XM_065809096.1"/>
</dbReference>
<keyword evidence="10" id="KW-0067">ATP-binding</keyword>
<feature type="domain" description="Protein kinase" evidence="16">
    <location>
        <begin position="222"/>
        <end position="521"/>
    </location>
</feature>
<keyword evidence="11 14" id="KW-1133">Transmembrane helix</keyword>
<sequence>MIKNSLLFLVNCLFCRLQFIVLENKADNYSMTSANYLYPKETSFEKLDKNFLNCYFKDSIFNTSYIRCPNGSFCLAYALFSYSYGKWVVNILKQGCFYENVNLDKCSNNQCAIYENEENKFCCCSGSLCNMPVLLPNKNFSMSGSLLHSVVQVISIDKDSNSVSLLLVLVSVMASVFVIVVVIYNWKFSIKPVSNKKKFMDNNLQNQHVQTINEELSNLDNYIHGYIVHNGNHTTVRLATYKGSTVVVKVYPPRFTAQLVNENEIYCLLPRHSNISNLIRTSFFQNGYLLLTFYPQGSLFNYLRSHTLTWNQLFIMVTSISNGLSFLHNEFISDKSRPVRPTRPVLPDRPVIVHQDLNSRNILLKDNGECVLADFKFSLRLGKSKHGENFSLIGSAVYAAPEVLLQSVIPRNWSDSLKKVDIYALAMVMWELCKRCPTFYKLEAVVEESTLPYVEELGIHPCIQKLRNFVCVDNKRPAFPIGWNYCDPVVEMLKTIITQCWDRNPSVRLSSSCILNRVEYFHEKKLKECHLSYNSTNKQNTPEFFDVS</sequence>
<dbReference type="CDD" id="cd23533">
    <property type="entry name" value="TFP_LU_ECD_BMPR2_like"/>
    <property type="match status" value="1"/>
</dbReference>
<evidence type="ECO:0000256" key="12">
    <source>
        <dbReference type="ARBA" id="ARBA00023136"/>
    </source>
</evidence>
<keyword evidence="6 14" id="KW-0812">Transmembrane</keyword>
<dbReference type="PROSITE" id="PS50011">
    <property type="entry name" value="PROTEIN_KINASE_DOM"/>
    <property type="match status" value="1"/>
</dbReference>
<evidence type="ECO:0000256" key="6">
    <source>
        <dbReference type="ARBA" id="ARBA00022692"/>
    </source>
</evidence>
<comment type="subcellular location">
    <subcellularLocation>
        <location evidence="1">Membrane</location>
        <topology evidence="1">Single-pass type I membrane protein</topology>
    </subcellularLocation>
</comment>
<keyword evidence="5" id="KW-0808">Transferase</keyword>
<dbReference type="EC" id="2.7.11.30" evidence="3"/>
<dbReference type="RefSeq" id="XP_065665172.1">
    <property type="nucleotide sequence ID" value="XM_065809100.1"/>
</dbReference>
<keyword evidence="12 14" id="KW-0472">Membrane</keyword>
<evidence type="ECO:0000256" key="9">
    <source>
        <dbReference type="ARBA" id="ARBA00022777"/>
    </source>
</evidence>
<dbReference type="InterPro" id="IPR045860">
    <property type="entry name" value="Snake_toxin-like_sf"/>
</dbReference>
<feature type="transmembrane region" description="Helical" evidence="14">
    <location>
        <begin position="163"/>
        <end position="186"/>
    </location>
</feature>
<dbReference type="Gene3D" id="3.30.200.20">
    <property type="entry name" value="Phosphorylase Kinase, domain 1"/>
    <property type="match status" value="1"/>
</dbReference>
<organism evidence="17 23">
    <name type="scientific">Hydra vulgaris</name>
    <name type="common">Hydra</name>
    <name type="synonym">Hydra attenuata</name>
    <dbReference type="NCBI Taxonomy" id="6087"/>
    <lineage>
        <taxon>Eukaryota</taxon>
        <taxon>Metazoa</taxon>
        <taxon>Cnidaria</taxon>
        <taxon>Hydrozoa</taxon>
        <taxon>Hydroidolina</taxon>
        <taxon>Anthoathecata</taxon>
        <taxon>Aplanulata</taxon>
        <taxon>Hydridae</taxon>
        <taxon>Hydra</taxon>
    </lineage>
</organism>
<dbReference type="RefSeq" id="XP_065665171.1">
    <property type="nucleotide sequence ID" value="XM_065809099.1"/>
</dbReference>
<dbReference type="InterPro" id="IPR011009">
    <property type="entry name" value="Kinase-like_dom_sf"/>
</dbReference>